<dbReference type="OrthoDB" id="116799at2"/>
<dbReference type="SUPFAM" id="SSF102588">
    <property type="entry name" value="LmbE-like"/>
    <property type="match status" value="1"/>
</dbReference>
<evidence type="ECO:0000259" key="2">
    <source>
        <dbReference type="Pfam" id="PF13649"/>
    </source>
</evidence>
<evidence type="ECO:0000313" key="3">
    <source>
        <dbReference type="EMBL" id="TQJ12995.1"/>
    </source>
</evidence>
<reference evidence="3 4" key="1">
    <citation type="submission" date="2019-06" db="EMBL/GenBank/DDBJ databases">
        <title>Sequencing the genomes of 1000 actinobacteria strains.</title>
        <authorList>
            <person name="Klenk H.-P."/>
        </authorList>
    </citation>
    <scope>NUCLEOTIDE SEQUENCE [LARGE SCALE GENOMIC DNA]</scope>
    <source>
        <strain evidence="3 4">DSM 19828</strain>
    </source>
</reference>
<dbReference type="EMBL" id="VFMO01000001">
    <property type="protein sequence ID" value="TQJ12995.1"/>
    <property type="molecule type" value="Genomic_DNA"/>
</dbReference>
<name>A0A542ECF6_9MICO</name>
<sequence>MTQTFDLADPGIPERDWLAALASREFPTLDLRAFEHLVVVAAHPDDETLGAGGLMATAAALGLRITVVVLTDGAASHPNSPTHSPRELRRIREAEVRHAVSSLAPDASVVTLGLPDGALAEQGDKPVNAIVEAIGLDGASTLLLSPWHADRHPDHAAAAQAAALSARRTDATHLGYPIWAWHWSSVDEFPWESAVSIDLTPSTVEWKRTAIAAHTSQVEPLSDAPGDEALLPDHVLQHFARAQEILLSQNVIQDQALDDLHDEQADPWNVDESWYERRKRAVTLGLLTRARYESALEVGCSIGALTTDLAERCDRVLGIDASAHAARAATARVPENAEIQQRDAPEDWPDGRFDLVVLSEVGYFLSPRRWDALLDRVRESLTEGGEVLLCHWLPQPDGWPMDGEVVHEAAIERLSGEGRRVVVQYRDDHVRMEVIGASPVRPD</sequence>
<dbReference type="InterPro" id="IPR029063">
    <property type="entry name" value="SAM-dependent_MTases_sf"/>
</dbReference>
<dbReference type="SUPFAM" id="SSF53335">
    <property type="entry name" value="S-adenosyl-L-methionine-dependent methyltransferases"/>
    <property type="match status" value="1"/>
</dbReference>
<keyword evidence="1" id="KW-0862">Zinc</keyword>
<protein>
    <submittedName>
        <fullName evidence="3">LmbE family N-acetylglucosaminyl deacetylase</fullName>
    </submittedName>
</protein>
<evidence type="ECO:0000256" key="1">
    <source>
        <dbReference type="ARBA" id="ARBA00022833"/>
    </source>
</evidence>
<evidence type="ECO:0000313" key="4">
    <source>
        <dbReference type="Proteomes" id="UP000320806"/>
    </source>
</evidence>
<dbReference type="GO" id="GO:0016811">
    <property type="term" value="F:hydrolase activity, acting on carbon-nitrogen (but not peptide) bonds, in linear amides"/>
    <property type="evidence" value="ECO:0007669"/>
    <property type="project" value="TreeGrafter"/>
</dbReference>
<dbReference type="Pfam" id="PF13649">
    <property type="entry name" value="Methyltransf_25"/>
    <property type="match status" value="1"/>
</dbReference>
<dbReference type="RefSeq" id="WP_141927259.1">
    <property type="nucleotide sequence ID" value="NZ_BAABCI010000039.1"/>
</dbReference>
<proteinExistence type="predicted"/>
<organism evidence="3 4">
    <name type="scientific">Yimella lutea</name>
    <dbReference type="NCBI Taxonomy" id="587872"/>
    <lineage>
        <taxon>Bacteria</taxon>
        <taxon>Bacillati</taxon>
        <taxon>Actinomycetota</taxon>
        <taxon>Actinomycetes</taxon>
        <taxon>Micrococcales</taxon>
        <taxon>Dermacoccaceae</taxon>
        <taxon>Yimella</taxon>
    </lineage>
</organism>
<gene>
    <name evidence="3" type="ORF">FB459_0379</name>
</gene>
<dbReference type="PANTHER" id="PTHR12993">
    <property type="entry name" value="N-ACETYLGLUCOSAMINYL-PHOSPHATIDYLINOSITOL DE-N-ACETYLASE-RELATED"/>
    <property type="match status" value="1"/>
</dbReference>
<accession>A0A542ECF6</accession>
<comment type="caution">
    <text evidence="3">The sequence shown here is derived from an EMBL/GenBank/DDBJ whole genome shotgun (WGS) entry which is preliminary data.</text>
</comment>
<dbReference type="GO" id="GO:0016137">
    <property type="term" value="P:glycoside metabolic process"/>
    <property type="evidence" value="ECO:0007669"/>
    <property type="project" value="UniProtKB-ARBA"/>
</dbReference>
<keyword evidence="4" id="KW-1185">Reference proteome</keyword>
<dbReference type="AlphaFoldDB" id="A0A542ECF6"/>
<feature type="domain" description="Methyltransferase" evidence="2">
    <location>
        <begin position="296"/>
        <end position="385"/>
    </location>
</feature>
<dbReference type="Pfam" id="PF02585">
    <property type="entry name" value="PIG-L"/>
    <property type="match status" value="1"/>
</dbReference>
<dbReference type="InterPro" id="IPR024078">
    <property type="entry name" value="LmbE-like_dom_sf"/>
</dbReference>
<dbReference type="InterPro" id="IPR041698">
    <property type="entry name" value="Methyltransf_25"/>
</dbReference>
<dbReference type="Proteomes" id="UP000320806">
    <property type="component" value="Unassembled WGS sequence"/>
</dbReference>
<dbReference type="InterPro" id="IPR003737">
    <property type="entry name" value="GlcNAc_PI_deacetylase-related"/>
</dbReference>
<dbReference type="Gene3D" id="3.40.50.10320">
    <property type="entry name" value="LmbE-like"/>
    <property type="match status" value="1"/>
</dbReference>
<dbReference type="CDD" id="cd02440">
    <property type="entry name" value="AdoMet_MTases"/>
    <property type="match status" value="1"/>
</dbReference>
<dbReference type="Gene3D" id="3.40.50.150">
    <property type="entry name" value="Vaccinia Virus protein VP39"/>
    <property type="match status" value="1"/>
</dbReference>
<dbReference type="PANTHER" id="PTHR12993:SF29">
    <property type="entry name" value="BLR3841 PROTEIN"/>
    <property type="match status" value="1"/>
</dbReference>